<dbReference type="PANTHER" id="PTHR47976:SF119">
    <property type="entry name" value="G-TYPE LECTIN S-RECEPTOR-LIKE SERINE_THREONINE-PROTEIN KINASE RLK1"/>
    <property type="match status" value="1"/>
</dbReference>
<evidence type="ECO:0000256" key="4">
    <source>
        <dbReference type="ARBA" id="ARBA00022679"/>
    </source>
</evidence>
<evidence type="ECO:0000259" key="20">
    <source>
        <dbReference type="PROSITE" id="PS50011"/>
    </source>
</evidence>
<comment type="similarity">
    <text evidence="17">Belongs to the protein kinase superfamily. Ser/Thr protein kinase family.</text>
</comment>
<keyword evidence="6" id="KW-0732">Signal</keyword>
<evidence type="ECO:0000256" key="17">
    <source>
        <dbReference type="PIRNR" id="PIRNR000641"/>
    </source>
</evidence>
<evidence type="ECO:0000313" key="22">
    <source>
        <dbReference type="Proteomes" id="UP001652660"/>
    </source>
</evidence>
<dbReference type="CDD" id="cd14066">
    <property type="entry name" value="STKc_IRAK"/>
    <property type="match status" value="1"/>
</dbReference>
<feature type="transmembrane region" description="Helical" evidence="19">
    <location>
        <begin position="12"/>
        <end position="33"/>
    </location>
</feature>
<evidence type="ECO:0000256" key="9">
    <source>
        <dbReference type="ARBA" id="ARBA00022840"/>
    </source>
</evidence>
<dbReference type="Pfam" id="PF00069">
    <property type="entry name" value="Pkinase"/>
    <property type="match status" value="1"/>
</dbReference>
<dbReference type="CDD" id="cd01098">
    <property type="entry name" value="PAN_AP_plant"/>
    <property type="match status" value="1"/>
</dbReference>
<dbReference type="Gene3D" id="1.10.510.10">
    <property type="entry name" value="Transferase(Phosphotransferase) domain 1"/>
    <property type="match status" value="1"/>
</dbReference>
<evidence type="ECO:0000256" key="12">
    <source>
        <dbReference type="ARBA" id="ARBA00023157"/>
    </source>
</evidence>
<evidence type="ECO:0000256" key="18">
    <source>
        <dbReference type="PROSITE-ProRule" id="PRU10141"/>
    </source>
</evidence>
<evidence type="ECO:0000256" key="8">
    <source>
        <dbReference type="ARBA" id="ARBA00022777"/>
    </source>
</evidence>
<evidence type="ECO:0000256" key="5">
    <source>
        <dbReference type="ARBA" id="ARBA00022692"/>
    </source>
</evidence>
<dbReference type="PROSITE" id="PS50927">
    <property type="entry name" value="BULB_LECTIN"/>
    <property type="match status" value="1"/>
</dbReference>
<feature type="binding site" evidence="18">
    <location>
        <position position="551"/>
    </location>
    <ligand>
        <name>ATP</name>
        <dbReference type="ChEBI" id="CHEBI:30616"/>
    </ligand>
</feature>
<dbReference type="PROSITE" id="PS50011">
    <property type="entry name" value="PROTEIN_KINASE_DOM"/>
    <property type="match status" value="1"/>
</dbReference>
<comment type="catalytic activity">
    <reaction evidence="16 17">
        <text>L-seryl-[protein] + ATP = O-phospho-L-seryl-[protein] + ADP + H(+)</text>
        <dbReference type="Rhea" id="RHEA:17989"/>
        <dbReference type="Rhea" id="RHEA-COMP:9863"/>
        <dbReference type="Rhea" id="RHEA-COMP:11604"/>
        <dbReference type="ChEBI" id="CHEBI:15378"/>
        <dbReference type="ChEBI" id="CHEBI:29999"/>
        <dbReference type="ChEBI" id="CHEBI:30616"/>
        <dbReference type="ChEBI" id="CHEBI:83421"/>
        <dbReference type="ChEBI" id="CHEBI:456216"/>
        <dbReference type="EC" id="2.7.11.1"/>
    </reaction>
</comment>
<comment type="catalytic activity">
    <reaction evidence="15 17">
        <text>L-threonyl-[protein] + ATP = O-phospho-L-threonyl-[protein] + ADP + H(+)</text>
        <dbReference type="Rhea" id="RHEA:46608"/>
        <dbReference type="Rhea" id="RHEA-COMP:11060"/>
        <dbReference type="Rhea" id="RHEA-COMP:11605"/>
        <dbReference type="ChEBI" id="CHEBI:15378"/>
        <dbReference type="ChEBI" id="CHEBI:30013"/>
        <dbReference type="ChEBI" id="CHEBI:30616"/>
        <dbReference type="ChEBI" id="CHEBI:61977"/>
        <dbReference type="ChEBI" id="CHEBI:456216"/>
        <dbReference type="EC" id="2.7.11.1"/>
    </reaction>
</comment>
<feature type="domain" description="Bulb-type lectin" evidence="21">
    <location>
        <begin position="40"/>
        <end position="157"/>
    </location>
</feature>
<dbReference type="InterPro" id="IPR024171">
    <property type="entry name" value="SRK-like_kinase"/>
</dbReference>
<dbReference type="InterPro" id="IPR000719">
    <property type="entry name" value="Prot_kinase_dom"/>
</dbReference>
<name>A0ABM4X8Z1_COFAR</name>
<dbReference type="GeneID" id="140038861"/>
<organism evidence="22 23">
    <name type="scientific">Coffea arabica</name>
    <name type="common">Arabian coffee</name>
    <dbReference type="NCBI Taxonomy" id="13443"/>
    <lineage>
        <taxon>Eukaryota</taxon>
        <taxon>Viridiplantae</taxon>
        <taxon>Streptophyta</taxon>
        <taxon>Embryophyta</taxon>
        <taxon>Tracheophyta</taxon>
        <taxon>Spermatophyta</taxon>
        <taxon>Magnoliopsida</taxon>
        <taxon>eudicotyledons</taxon>
        <taxon>Gunneridae</taxon>
        <taxon>Pentapetalae</taxon>
        <taxon>asterids</taxon>
        <taxon>lamiids</taxon>
        <taxon>Gentianales</taxon>
        <taxon>Rubiaceae</taxon>
        <taxon>Ixoroideae</taxon>
        <taxon>Gardenieae complex</taxon>
        <taxon>Bertiereae - Coffeeae clade</taxon>
        <taxon>Coffeeae</taxon>
        <taxon>Coffea</taxon>
    </lineage>
</organism>
<keyword evidence="9 17" id="KW-0067">ATP-binding</keyword>
<gene>
    <name evidence="23" type="primary">LOC140038861</name>
</gene>
<feature type="transmembrane region" description="Helical" evidence="19">
    <location>
        <begin position="467"/>
        <end position="491"/>
    </location>
</feature>
<keyword evidence="8 17" id="KW-0418">Kinase</keyword>
<dbReference type="SUPFAM" id="SSF51110">
    <property type="entry name" value="alpha-D-mannose-specific plant lectins"/>
    <property type="match status" value="1"/>
</dbReference>
<dbReference type="Proteomes" id="UP001652660">
    <property type="component" value="Chromosome 1c"/>
</dbReference>
<dbReference type="Gene3D" id="3.30.200.20">
    <property type="entry name" value="Phosphorylase Kinase, domain 1"/>
    <property type="match status" value="1"/>
</dbReference>
<feature type="domain" description="Protein kinase" evidence="20">
    <location>
        <begin position="519"/>
        <end position="795"/>
    </location>
</feature>
<comment type="subcellular location">
    <subcellularLocation>
        <location evidence="1">Membrane</location>
        <topology evidence="1">Single-pass membrane protein</topology>
    </subcellularLocation>
</comment>
<evidence type="ECO:0000256" key="7">
    <source>
        <dbReference type="ARBA" id="ARBA00022741"/>
    </source>
</evidence>
<dbReference type="PANTHER" id="PTHR47976">
    <property type="entry name" value="G-TYPE LECTIN S-RECEPTOR-LIKE SERINE/THREONINE-PROTEIN KINASE SD2-5"/>
    <property type="match status" value="1"/>
</dbReference>
<keyword evidence="2 17" id="KW-0723">Serine/threonine-protein kinase</keyword>
<dbReference type="PROSITE" id="PS00107">
    <property type="entry name" value="PROTEIN_KINASE_ATP"/>
    <property type="match status" value="1"/>
</dbReference>
<keyword evidence="5 19" id="KW-0812">Transmembrane</keyword>
<keyword evidence="4 17" id="KW-0808">Transferase</keyword>
<dbReference type="InterPro" id="IPR001480">
    <property type="entry name" value="Bulb-type_lectin_dom"/>
</dbReference>
<evidence type="ECO:0000256" key="11">
    <source>
        <dbReference type="ARBA" id="ARBA00023136"/>
    </source>
</evidence>
<dbReference type="Pfam" id="PF01453">
    <property type="entry name" value="B_lectin"/>
    <property type="match status" value="1"/>
</dbReference>
<reference evidence="22" key="1">
    <citation type="journal article" date="2025" name="Foods">
        <title>Unveiling the Microbial Signatures of Arabica Coffee Cherries: Insights into Ripeness Specific Diversity, Functional Traits, and Implications for Quality and Safety.</title>
        <authorList>
            <consortium name="RefSeq"/>
            <person name="Tenea G.N."/>
            <person name="Cifuentes V."/>
            <person name="Reyes P."/>
            <person name="Cevallos-Vallejos M."/>
        </authorList>
    </citation>
    <scope>NUCLEOTIDE SEQUENCE [LARGE SCALE GENOMIC DNA]</scope>
</reference>
<dbReference type="SMART" id="SM00108">
    <property type="entry name" value="B_lectin"/>
    <property type="match status" value="1"/>
</dbReference>
<dbReference type="InterPro" id="IPR051343">
    <property type="entry name" value="G-type_lectin_kinases/EP1-like"/>
</dbReference>
<evidence type="ECO:0000256" key="3">
    <source>
        <dbReference type="ARBA" id="ARBA00022536"/>
    </source>
</evidence>
<dbReference type="InterPro" id="IPR011009">
    <property type="entry name" value="Kinase-like_dom_sf"/>
</dbReference>
<dbReference type="Gene3D" id="2.90.10.10">
    <property type="entry name" value="Bulb-type lectin domain"/>
    <property type="match status" value="2"/>
</dbReference>
<dbReference type="InterPro" id="IPR036426">
    <property type="entry name" value="Bulb-type_lectin_dom_sf"/>
</dbReference>
<evidence type="ECO:0000256" key="15">
    <source>
        <dbReference type="ARBA" id="ARBA00047899"/>
    </source>
</evidence>
<evidence type="ECO:0000256" key="13">
    <source>
        <dbReference type="ARBA" id="ARBA00023170"/>
    </source>
</evidence>
<evidence type="ECO:0000256" key="2">
    <source>
        <dbReference type="ARBA" id="ARBA00022527"/>
    </source>
</evidence>
<keyword evidence="14" id="KW-0325">Glycoprotein</keyword>
<evidence type="ECO:0000256" key="1">
    <source>
        <dbReference type="ARBA" id="ARBA00004167"/>
    </source>
</evidence>
<dbReference type="SUPFAM" id="SSF56112">
    <property type="entry name" value="Protein kinase-like (PK-like)"/>
    <property type="match status" value="1"/>
</dbReference>
<keyword evidence="12" id="KW-1015">Disulfide bond</keyword>
<keyword evidence="13" id="KW-0675">Receptor</keyword>
<evidence type="ECO:0000256" key="16">
    <source>
        <dbReference type="ARBA" id="ARBA00048679"/>
    </source>
</evidence>
<dbReference type="InterPro" id="IPR017441">
    <property type="entry name" value="Protein_kinase_ATP_BS"/>
</dbReference>
<protein>
    <recommendedName>
        <fullName evidence="17">Receptor-like serine/threonine-protein kinase</fullName>
        <ecNumber evidence="17">2.7.11.1</ecNumber>
    </recommendedName>
</protein>
<dbReference type="RefSeq" id="XP_071940510.1">
    <property type="nucleotide sequence ID" value="XM_072084409.1"/>
</dbReference>
<reference evidence="23" key="2">
    <citation type="submission" date="2025-08" db="UniProtKB">
        <authorList>
            <consortium name="RefSeq"/>
        </authorList>
    </citation>
    <scope>IDENTIFICATION</scope>
    <source>
        <tissue evidence="23">Leaves</tissue>
    </source>
</reference>
<keyword evidence="22" id="KW-1185">Reference proteome</keyword>
<dbReference type="EC" id="2.7.11.1" evidence="17"/>
<keyword evidence="7 17" id="KW-0547">Nucleotide-binding</keyword>
<evidence type="ECO:0000313" key="23">
    <source>
        <dbReference type="RefSeq" id="XP_071940510.1"/>
    </source>
</evidence>
<keyword evidence="10 19" id="KW-1133">Transmembrane helix</keyword>
<evidence type="ECO:0000256" key="19">
    <source>
        <dbReference type="SAM" id="Phobius"/>
    </source>
</evidence>
<dbReference type="PROSITE" id="PS00108">
    <property type="entry name" value="PROTEIN_KINASE_ST"/>
    <property type="match status" value="1"/>
</dbReference>
<evidence type="ECO:0000256" key="10">
    <source>
        <dbReference type="ARBA" id="ARBA00022989"/>
    </source>
</evidence>
<proteinExistence type="inferred from homology"/>
<sequence length="808" mass="90699">MFEDFMRTKLAMVYTFFHLIFFIFLIPLCSLAQNNGRVPLGSILTANEASNPWLSPSGDFAFGFQQLEDKDLFLLSIWYHNIPDKTVVWYVNSRDSVPRGSTVKLDAQIGLVLRDPQGFQLWSTNAISNQLDHGFMNDTGNFVLKGRDNSSLWESFSFPADTILPLQELETGSVLNSRHSETNFSQGRFSLRFLDNGDLVLTARTLPNTTYDDVVYYDSQTSKPTNTSNSGYRLVFNRSGIISIVTSNNQTEQIGSPTLFPPVSEDYFRATLASDGILASYYHPRNSTGNQNWTVLWSKPDDICETAAAATGSGACGYNSICNLVNGRPVCECPDGYTLLDPNDKYGSCMPNYTQSCDEVEQGTAGELYDFVVINGADWPFSDYQVMTPSTEVGCREACLHDCFCAAAIFRNNTCYKKKLPLSNGWNSGVLNPVALLKYRKSDAPPGIEGSSSRPKDRETLIVVESVLLGSSFFLNILLIVAACSGFYLIYKKNIVKSHPNGETNLRYFTYKELVEATNGFKEELGRGSFGIVYKGELQISSKSSAIAVKKLDRVAQDTEKEFRAEVNTIGQTNHKNLVRLLGFCDEGQNRLLVYEYMRNGTLSSFLFTTPKPSWKLRTQIAMGIARGLVYLHEECSTQIIHCDIKPQNILLDDYYNARISDFGMAKLLVMNQSRTLTNIRGTKGYVAPEWFRNTQVSAKVDVYSFGVLLLEIICCRRSVEDIESVEEGYAILTDWVWDCFQERRLDTLVENDSEALNDKTMLERFVKVGIWCVQEDSSIRPKMRKVSQMLDGIVEVMVPPCPSPFAS</sequence>
<dbReference type="SMART" id="SM00220">
    <property type="entry name" value="S_TKc"/>
    <property type="match status" value="1"/>
</dbReference>
<dbReference type="InterPro" id="IPR008271">
    <property type="entry name" value="Ser/Thr_kinase_AS"/>
</dbReference>
<keyword evidence="11 19" id="KW-0472">Membrane</keyword>
<evidence type="ECO:0000259" key="21">
    <source>
        <dbReference type="PROSITE" id="PS50927"/>
    </source>
</evidence>
<accession>A0ABM4X8Z1</accession>
<dbReference type="PIRSF" id="PIRSF000641">
    <property type="entry name" value="SRK"/>
    <property type="match status" value="1"/>
</dbReference>
<keyword evidence="3" id="KW-0245">EGF-like domain</keyword>
<evidence type="ECO:0000256" key="6">
    <source>
        <dbReference type="ARBA" id="ARBA00022729"/>
    </source>
</evidence>
<evidence type="ECO:0000256" key="14">
    <source>
        <dbReference type="ARBA" id="ARBA00023180"/>
    </source>
</evidence>